<evidence type="ECO:0000313" key="1">
    <source>
        <dbReference type="EMBL" id="KAJ5581076.1"/>
    </source>
</evidence>
<sequence>MDVHVVSKLDNNQHTTFTLSEAPTPAKLADSSIRVKTQLISLTSNNLSYAAFGDVLKWWDAYPVSPSYPAPYNDPSQWGIVPAWGFASIEESNIPELTPGTLLHGFWPTSSAPTDLKLQASEPSGNWVEISEHRLQLMGFYNRYTVIKTSLPVSAILGSRNVSSHQDELDRLGWLAHFQAIWLAGYFLARYVFPSHKEQRPIHPFGDVAGVPWTKEDADLSSAVVVSLSAAGKTARSFAYSFERRSKENAPLGFLQVTSAVEGLSQATQSAAPPFPSKTIGYGDLSDEELIQWIKDLGPSKFVILDFGARDGALQRLLETVKVKASLEASTIVIVQIGSQQKARSKSDILTSMQELKTLAKIQYNTAGVVDSVIASQGAEALHTDLANALEDFMSERHLSMPDLKLVWKDGVVGGDGIEGGWDLVCNGRIGANEAYVYRVQRA</sequence>
<dbReference type="Pfam" id="PF11017">
    <property type="entry name" value="DUF2855"/>
    <property type="match status" value="1"/>
</dbReference>
<accession>A0AAD6DI16</accession>
<proteinExistence type="predicted"/>
<dbReference type="Proteomes" id="UP001216150">
    <property type="component" value="Unassembled WGS sequence"/>
</dbReference>
<reference evidence="1 2" key="1">
    <citation type="journal article" date="2023" name="IMA Fungus">
        <title>Comparative genomic study of the Penicillium genus elucidates a diverse pangenome and 15 lateral gene transfer events.</title>
        <authorList>
            <person name="Petersen C."/>
            <person name="Sorensen T."/>
            <person name="Nielsen M.R."/>
            <person name="Sondergaard T.E."/>
            <person name="Sorensen J.L."/>
            <person name="Fitzpatrick D.A."/>
            <person name="Frisvad J.C."/>
            <person name="Nielsen K.L."/>
        </authorList>
    </citation>
    <scope>NUCLEOTIDE SEQUENCE [LARGE SCALE GENOMIC DNA]</scope>
    <source>
        <strain evidence="1 2">IBT 29057</strain>
    </source>
</reference>
<name>A0AAD6DI16_9EURO</name>
<keyword evidence="2" id="KW-1185">Reference proteome</keyword>
<dbReference type="AlphaFoldDB" id="A0AAD6DI16"/>
<evidence type="ECO:0000313" key="2">
    <source>
        <dbReference type="Proteomes" id="UP001216150"/>
    </source>
</evidence>
<comment type="caution">
    <text evidence="1">The sequence shown here is derived from an EMBL/GenBank/DDBJ whole genome shotgun (WGS) entry which is preliminary data.</text>
</comment>
<gene>
    <name evidence="1" type="ORF">N7450_007377</name>
</gene>
<dbReference type="InterPro" id="IPR021276">
    <property type="entry name" value="DUF2855"/>
</dbReference>
<organism evidence="1 2">
    <name type="scientific">Penicillium hetheringtonii</name>
    <dbReference type="NCBI Taxonomy" id="911720"/>
    <lineage>
        <taxon>Eukaryota</taxon>
        <taxon>Fungi</taxon>
        <taxon>Dikarya</taxon>
        <taxon>Ascomycota</taxon>
        <taxon>Pezizomycotina</taxon>
        <taxon>Eurotiomycetes</taxon>
        <taxon>Eurotiomycetidae</taxon>
        <taxon>Eurotiales</taxon>
        <taxon>Aspergillaceae</taxon>
        <taxon>Penicillium</taxon>
    </lineage>
</organism>
<protein>
    <submittedName>
        <fullName evidence="1">Uncharacterized protein</fullName>
    </submittedName>
</protein>
<dbReference type="EMBL" id="JAQJAC010000006">
    <property type="protein sequence ID" value="KAJ5581076.1"/>
    <property type="molecule type" value="Genomic_DNA"/>
</dbReference>